<feature type="domain" description="DUF222" evidence="2">
    <location>
        <begin position="62"/>
        <end position="309"/>
    </location>
</feature>
<proteinExistence type="predicted"/>
<evidence type="ECO:0000313" key="4">
    <source>
        <dbReference type="Proteomes" id="UP000183376"/>
    </source>
</evidence>
<feature type="region of interest" description="Disordered" evidence="1">
    <location>
        <begin position="373"/>
        <end position="392"/>
    </location>
</feature>
<dbReference type="Proteomes" id="UP000183376">
    <property type="component" value="Chromosome I"/>
</dbReference>
<protein>
    <recommendedName>
        <fullName evidence="2">DUF222 domain-containing protein</fullName>
    </recommendedName>
</protein>
<keyword evidence="4" id="KW-1185">Reference proteome</keyword>
<evidence type="ECO:0000256" key="1">
    <source>
        <dbReference type="SAM" id="MobiDB-lite"/>
    </source>
</evidence>
<dbReference type="eggNOG" id="COG1403">
    <property type="taxonomic scope" value="Bacteria"/>
</dbReference>
<dbReference type="Pfam" id="PF02720">
    <property type="entry name" value="DUF222"/>
    <property type="match status" value="1"/>
</dbReference>
<accession>A0A1G9WA25</accession>
<dbReference type="EMBL" id="LT629701">
    <property type="protein sequence ID" value="SDM81066.1"/>
    <property type="molecule type" value="Genomic_DNA"/>
</dbReference>
<dbReference type="STRING" id="211114.SAMN04489726_3472"/>
<reference evidence="3 4" key="1">
    <citation type="submission" date="2016-10" db="EMBL/GenBank/DDBJ databases">
        <authorList>
            <person name="de Groot N.N."/>
        </authorList>
    </citation>
    <scope>NUCLEOTIDE SEQUENCE [LARGE SCALE GENOMIC DNA]</scope>
    <source>
        <strain evidence="3 4">DSM 44149</strain>
    </source>
</reference>
<organism evidence="3 4">
    <name type="scientific">Allokutzneria albata</name>
    <name type="common">Kibdelosporangium albatum</name>
    <dbReference type="NCBI Taxonomy" id="211114"/>
    <lineage>
        <taxon>Bacteria</taxon>
        <taxon>Bacillati</taxon>
        <taxon>Actinomycetota</taxon>
        <taxon>Actinomycetes</taxon>
        <taxon>Pseudonocardiales</taxon>
        <taxon>Pseudonocardiaceae</taxon>
        <taxon>Allokutzneria</taxon>
    </lineage>
</organism>
<sequence>MTSALAYKGKGALWADYNRGMRDELDDVADAFREVARAQAVLAQRVGDYLDTLPASLYPYAADEIGPLLSISHRAAATLANNAEVLRERPATLNALLAGAIDQSKALLIAGLVMRLSASAAAIAEAELLEFALTHTYGETRAKGQKLVIKLDPEAAKARHEEKRKTRRVEKLPQEDAMCDVRLCLTAVEGVQVWDRVDRIARGLPGDGRTMDQKRADVAVDLLLGRDTGAPQGETRVNVTMPATTALGLDQTPAVLAGYGPLPAHLPRELAADGVWKRILTNPVDGTAVDVSARSYRPPAALRDLVWARYPTCTAVGCRQPAHRCDIDHCCPFDGTNTTADNLRPKCRHHHRMKTETTWSCRNLPDGWHEWTTPSGRNYRTGPEPVADPAPF</sequence>
<name>A0A1G9WA25_ALLAB</name>
<dbReference type="CDD" id="cd00085">
    <property type="entry name" value="HNHc"/>
    <property type="match status" value="1"/>
</dbReference>
<dbReference type="InterPro" id="IPR003870">
    <property type="entry name" value="DUF222"/>
</dbReference>
<evidence type="ECO:0000259" key="2">
    <source>
        <dbReference type="Pfam" id="PF02720"/>
    </source>
</evidence>
<gene>
    <name evidence="3" type="ORF">SAMN04489726_3472</name>
</gene>
<dbReference type="InterPro" id="IPR003615">
    <property type="entry name" value="HNH_nuc"/>
</dbReference>
<dbReference type="AlphaFoldDB" id="A0A1G9WA25"/>
<evidence type="ECO:0000313" key="3">
    <source>
        <dbReference type="EMBL" id="SDM81066.1"/>
    </source>
</evidence>